<feature type="transmembrane region" description="Helical" evidence="1">
    <location>
        <begin position="21"/>
        <end position="40"/>
    </location>
</feature>
<keyword evidence="3" id="KW-1185">Reference proteome</keyword>
<dbReference type="EMBL" id="BONG01000006">
    <property type="protein sequence ID" value="GIF88028.1"/>
    <property type="molecule type" value="Genomic_DNA"/>
</dbReference>
<feature type="transmembrane region" description="Helical" evidence="1">
    <location>
        <begin position="60"/>
        <end position="84"/>
    </location>
</feature>
<keyword evidence="1" id="KW-0472">Membrane</keyword>
<feature type="transmembrane region" description="Helical" evidence="1">
    <location>
        <begin position="96"/>
        <end position="116"/>
    </location>
</feature>
<reference evidence="2 3" key="1">
    <citation type="submission" date="2021-01" db="EMBL/GenBank/DDBJ databases">
        <title>Whole genome shotgun sequence of Catellatospora chokoriensis NBRC 107358.</title>
        <authorList>
            <person name="Komaki H."/>
            <person name="Tamura T."/>
        </authorList>
    </citation>
    <scope>NUCLEOTIDE SEQUENCE [LARGE SCALE GENOMIC DNA]</scope>
    <source>
        <strain evidence="2 3">NBRC 107358</strain>
    </source>
</reference>
<dbReference type="AlphaFoldDB" id="A0A8J3JW87"/>
<sequence>MAGPGGPGYRAAMQETSISRGTAGSLSAALLVLVLAYLYGAVAYLVSDAAYFPEQSPPGWSWPAVLVTMFGFVPAAVLLLFAWGAWRSPRVRADAFTRRLVAVAGAAAVLMLLVMATPPGWELFDWYVS</sequence>
<comment type="caution">
    <text evidence="2">The sequence shown here is derived from an EMBL/GenBank/DDBJ whole genome shotgun (WGS) entry which is preliminary data.</text>
</comment>
<dbReference type="Proteomes" id="UP000619293">
    <property type="component" value="Unassembled WGS sequence"/>
</dbReference>
<proteinExistence type="predicted"/>
<protein>
    <submittedName>
        <fullName evidence="2">Uncharacterized protein</fullName>
    </submittedName>
</protein>
<accession>A0A8J3JW87</accession>
<organism evidence="2 3">
    <name type="scientific">Catellatospora chokoriensis</name>
    <dbReference type="NCBI Taxonomy" id="310353"/>
    <lineage>
        <taxon>Bacteria</taxon>
        <taxon>Bacillati</taxon>
        <taxon>Actinomycetota</taxon>
        <taxon>Actinomycetes</taxon>
        <taxon>Micromonosporales</taxon>
        <taxon>Micromonosporaceae</taxon>
        <taxon>Catellatospora</taxon>
    </lineage>
</organism>
<evidence type="ECO:0000313" key="3">
    <source>
        <dbReference type="Proteomes" id="UP000619293"/>
    </source>
</evidence>
<gene>
    <name evidence="2" type="ORF">Cch02nite_14720</name>
</gene>
<evidence type="ECO:0000313" key="2">
    <source>
        <dbReference type="EMBL" id="GIF88028.1"/>
    </source>
</evidence>
<keyword evidence="1" id="KW-1133">Transmembrane helix</keyword>
<evidence type="ECO:0000256" key="1">
    <source>
        <dbReference type="SAM" id="Phobius"/>
    </source>
</evidence>
<name>A0A8J3JW87_9ACTN</name>
<keyword evidence="1" id="KW-0812">Transmembrane</keyword>